<accession>A0A6B0TWX2</accession>
<reference evidence="1" key="1">
    <citation type="submission" date="2019-12" db="EMBL/GenBank/DDBJ databases">
        <title>An insight into the sialome of adult female Ixodes ricinus ticks feeding for 6 days.</title>
        <authorList>
            <person name="Perner J."/>
            <person name="Ribeiro J.M.C."/>
        </authorList>
    </citation>
    <scope>NUCLEOTIDE SEQUENCE</scope>
    <source>
        <strain evidence="1">Semi-engorged</strain>
        <tissue evidence="1">Salivary glands</tissue>
    </source>
</reference>
<sequence>MCILMSGLMLPCETLAHHRRTWYRIHTCQLSAKRQSTETQSRMISEILASTSSWLSKVPSIVPTDQWFQLNSGKHEE</sequence>
<dbReference type="AlphaFoldDB" id="A0A6B0TWX2"/>
<organism evidence="1">
    <name type="scientific">Ixodes ricinus</name>
    <name type="common">Common tick</name>
    <name type="synonym">Acarus ricinus</name>
    <dbReference type="NCBI Taxonomy" id="34613"/>
    <lineage>
        <taxon>Eukaryota</taxon>
        <taxon>Metazoa</taxon>
        <taxon>Ecdysozoa</taxon>
        <taxon>Arthropoda</taxon>
        <taxon>Chelicerata</taxon>
        <taxon>Arachnida</taxon>
        <taxon>Acari</taxon>
        <taxon>Parasitiformes</taxon>
        <taxon>Ixodida</taxon>
        <taxon>Ixodoidea</taxon>
        <taxon>Ixodidae</taxon>
        <taxon>Ixodinae</taxon>
        <taxon>Ixodes</taxon>
    </lineage>
</organism>
<proteinExistence type="predicted"/>
<evidence type="ECO:0000313" key="1">
    <source>
        <dbReference type="EMBL" id="MXU83828.1"/>
    </source>
</evidence>
<protein>
    <submittedName>
        <fullName evidence="1">Putative secreted protein</fullName>
    </submittedName>
</protein>
<dbReference type="EMBL" id="GIFC01001745">
    <property type="protein sequence ID" value="MXU83828.1"/>
    <property type="molecule type" value="Transcribed_RNA"/>
</dbReference>
<name>A0A6B0TWX2_IXORI</name>